<dbReference type="PIRSF" id="PIRSF000333">
    <property type="entry name" value="NOS"/>
    <property type="match status" value="1"/>
</dbReference>
<dbReference type="InterPro" id="IPR001094">
    <property type="entry name" value="Flavdoxin-like"/>
</dbReference>
<dbReference type="Pfam" id="PF00667">
    <property type="entry name" value="FAD_binding_1"/>
    <property type="match status" value="1"/>
</dbReference>
<evidence type="ECO:0000256" key="3">
    <source>
        <dbReference type="ARBA" id="ARBA00022617"/>
    </source>
</evidence>
<dbReference type="SUPFAM" id="SSF52343">
    <property type="entry name" value="Ferredoxin reductase-like, C-terminal NADP-linked domain"/>
    <property type="match status" value="1"/>
</dbReference>
<evidence type="ECO:0000256" key="12">
    <source>
        <dbReference type="PIRNR" id="PIRNR000333"/>
    </source>
</evidence>
<evidence type="ECO:0000313" key="15">
    <source>
        <dbReference type="EMBL" id="CAH3019917.1"/>
    </source>
</evidence>
<evidence type="ECO:0000259" key="13">
    <source>
        <dbReference type="PROSITE" id="PS50902"/>
    </source>
</evidence>
<dbReference type="SUPFAM" id="SSF52218">
    <property type="entry name" value="Flavoproteins"/>
    <property type="match status" value="1"/>
</dbReference>
<dbReference type="PRINTS" id="PR00369">
    <property type="entry name" value="FLAVODOXIN"/>
</dbReference>
<dbReference type="InterPro" id="IPR017927">
    <property type="entry name" value="FAD-bd_FR_type"/>
</dbReference>
<dbReference type="PANTHER" id="PTHR43410">
    <property type="entry name" value="NITRIC OXIDE SYNTHASE OXYGENASE"/>
    <property type="match status" value="1"/>
</dbReference>
<evidence type="ECO:0000256" key="6">
    <source>
        <dbReference type="ARBA" id="ARBA00022723"/>
    </source>
</evidence>
<name>A0ABN8LV03_9CNID</name>
<dbReference type="InterPro" id="IPR044940">
    <property type="entry name" value="NOS_dom_2"/>
</dbReference>
<dbReference type="Gene3D" id="3.90.340.10">
    <property type="entry name" value="Nitric Oxide Synthase, Chain A, domain 1"/>
    <property type="match status" value="1"/>
</dbReference>
<keyword evidence="4" id="KW-0285">Flavoprotein</keyword>
<keyword evidence="5 12" id="KW-0288">FMN</keyword>
<dbReference type="Pfam" id="PF02898">
    <property type="entry name" value="NO_synthase"/>
    <property type="match status" value="1"/>
</dbReference>
<comment type="function">
    <text evidence="12">Produces nitric oxide (NO) which is a messenger molecule with diverse functions.</text>
</comment>
<keyword evidence="9 12" id="KW-0112">Calmodulin-binding</keyword>
<dbReference type="InterPro" id="IPR044943">
    <property type="entry name" value="NOS_dom_1"/>
</dbReference>
<keyword evidence="8 12" id="KW-0521">NADP</keyword>
<comment type="cofactor">
    <cofactor evidence="12">
        <name>FAD</name>
        <dbReference type="ChEBI" id="CHEBI:57692"/>
    </cofactor>
    <text evidence="12">Binds 1 FAD.</text>
</comment>
<comment type="cofactor">
    <cofactor evidence="12">
        <name>FMN</name>
        <dbReference type="ChEBI" id="CHEBI:58210"/>
    </cofactor>
    <text evidence="12">Binds 1 FMN.</text>
</comment>
<dbReference type="Gene3D" id="3.90.440.10">
    <property type="entry name" value="Nitric Oxide Synthase,Heme Domain,Chain A domain 2"/>
    <property type="match status" value="1"/>
</dbReference>
<evidence type="ECO:0000256" key="5">
    <source>
        <dbReference type="ARBA" id="ARBA00022643"/>
    </source>
</evidence>
<dbReference type="InterPro" id="IPR004030">
    <property type="entry name" value="NOS_N"/>
</dbReference>
<evidence type="ECO:0000256" key="8">
    <source>
        <dbReference type="ARBA" id="ARBA00022857"/>
    </source>
</evidence>
<keyword evidence="11 12" id="KW-0408">Iron</keyword>
<dbReference type="Gene3D" id="2.40.30.10">
    <property type="entry name" value="Translation factors"/>
    <property type="match status" value="1"/>
</dbReference>
<keyword evidence="3 12" id="KW-0349">Heme</keyword>
<keyword evidence="16" id="KW-1185">Reference proteome</keyword>
<dbReference type="InterPro" id="IPR017938">
    <property type="entry name" value="Riboflavin_synthase-like_b-brl"/>
</dbReference>
<evidence type="ECO:0000256" key="10">
    <source>
        <dbReference type="ARBA" id="ARBA00023002"/>
    </source>
</evidence>
<dbReference type="InterPro" id="IPR001433">
    <property type="entry name" value="OxRdtase_FAD/NAD-bd"/>
</dbReference>
<evidence type="ECO:0000313" key="16">
    <source>
        <dbReference type="Proteomes" id="UP001159427"/>
    </source>
</evidence>
<organism evidence="15 16">
    <name type="scientific">Porites evermanni</name>
    <dbReference type="NCBI Taxonomy" id="104178"/>
    <lineage>
        <taxon>Eukaryota</taxon>
        <taxon>Metazoa</taxon>
        <taxon>Cnidaria</taxon>
        <taxon>Anthozoa</taxon>
        <taxon>Hexacorallia</taxon>
        <taxon>Scleractinia</taxon>
        <taxon>Fungiina</taxon>
        <taxon>Poritidae</taxon>
        <taxon>Porites</taxon>
    </lineage>
</organism>
<dbReference type="Pfam" id="PF00175">
    <property type="entry name" value="NAD_binding_1"/>
    <property type="match status" value="1"/>
</dbReference>
<reference evidence="15 16" key="1">
    <citation type="submission" date="2022-05" db="EMBL/GenBank/DDBJ databases">
        <authorList>
            <consortium name="Genoscope - CEA"/>
            <person name="William W."/>
        </authorList>
    </citation>
    <scope>NUCLEOTIDE SEQUENCE [LARGE SCALE GENOMIC DNA]</scope>
</reference>
<evidence type="ECO:0000256" key="4">
    <source>
        <dbReference type="ARBA" id="ARBA00022630"/>
    </source>
</evidence>
<dbReference type="SUPFAM" id="SSF56512">
    <property type="entry name" value="Nitric oxide (NO) synthase oxygenase domain"/>
    <property type="match status" value="1"/>
</dbReference>
<keyword evidence="7 12" id="KW-0274">FAD</keyword>
<dbReference type="InterPro" id="IPR044944">
    <property type="entry name" value="NOS_dom_3"/>
</dbReference>
<dbReference type="InterPro" id="IPR029039">
    <property type="entry name" value="Flavoprotein-like_sf"/>
</dbReference>
<protein>
    <recommendedName>
        <fullName evidence="12">Nitric oxide synthase</fullName>
        <ecNumber evidence="12">1.14.13.39</ecNumber>
    </recommendedName>
</protein>
<feature type="domain" description="Flavodoxin-like" evidence="13">
    <location>
        <begin position="479"/>
        <end position="622"/>
    </location>
</feature>
<dbReference type="EC" id="1.14.13.39" evidence="12"/>
<feature type="domain" description="FAD-binding FR-type" evidence="14">
    <location>
        <begin position="679"/>
        <end position="925"/>
    </location>
</feature>
<dbReference type="InterPro" id="IPR050607">
    <property type="entry name" value="NOS"/>
</dbReference>
<dbReference type="PANTHER" id="PTHR43410:SF1">
    <property type="entry name" value="NITRIC OXIDE SYNTHASE"/>
    <property type="match status" value="1"/>
</dbReference>
<dbReference type="Gene3D" id="3.40.50.360">
    <property type="match status" value="1"/>
</dbReference>
<proteinExistence type="inferred from homology"/>
<dbReference type="PROSITE" id="PS50902">
    <property type="entry name" value="FLAVODOXIN_LIKE"/>
    <property type="match status" value="1"/>
</dbReference>
<keyword evidence="6 12" id="KW-0479">Metal-binding</keyword>
<evidence type="ECO:0000256" key="9">
    <source>
        <dbReference type="ARBA" id="ARBA00022860"/>
    </source>
</evidence>
<comment type="caution">
    <text evidence="15">The sequence shown here is derived from an EMBL/GenBank/DDBJ whole genome shotgun (WGS) entry which is preliminary data.</text>
</comment>
<comment type="cofactor">
    <cofactor evidence="1 12">
        <name>heme b</name>
        <dbReference type="ChEBI" id="CHEBI:60344"/>
    </cofactor>
</comment>
<dbReference type="PRINTS" id="PR00371">
    <property type="entry name" value="FPNCR"/>
</dbReference>
<accession>A0ABN8LV03</accession>
<evidence type="ECO:0000259" key="14">
    <source>
        <dbReference type="PROSITE" id="PS51384"/>
    </source>
</evidence>
<dbReference type="InterPro" id="IPR001709">
    <property type="entry name" value="Flavoprot_Pyr_Nucl_cyt_Rdtase"/>
</dbReference>
<dbReference type="InterPro" id="IPR012144">
    <property type="entry name" value="NOS_euk"/>
</dbReference>
<dbReference type="Gene3D" id="1.20.990.10">
    <property type="entry name" value="NADPH-cytochrome p450 Reductase, Chain A, domain 3"/>
    <property type="match status" value="1"/>
</dbReference>
<dbReference type="InterPro" id="IPR003097">
    <property type="entry name" value="CysJ-like_FAD-binding"/>
</dbReference>
<comment type="catalytic activity">
    <reaction evidence="12">
        <text>2 L-arginine + 3 NADPH + 4 O2 + H(+) = 2 L-citrulline + 2 nitric oxide + 3 NADP(+) + 4 H2O</text>
        <dbReference type="Rhea" id="RHEA:19897"/>
        <dbReference type="ChEBI" id="CHEBI:15377"/>
        <dbReference type="ChEBI" id="CHEBI:15378"/>
        <dbReference type="ChEBI" id="CHEBI:15379"/>
        <dbReference type="ChEBI" id="CHEBI:16480"/>
        <dbReference type="ChEBI" id="CHEBI:32682"/>
        <dbReference type="ChEBI" id="CHEBI:57743"/>
        <dbReference type="ChEBI" id="CHEBI:57783"/>
        <dbReference type="ChEBI" id="CHEBI:58349"/>
        <dbReference type="EC" id="1.14.13.39"/>
    </reaction>
</comment>
<dbReference type="Gene3D" id="3.40.50.80">
    <property type="entry name" value="Nucleotide-binding domain of ferredoxin-NADP reductase (FNR) module"/>
    <property type="match status" value="1"/>
</dbReference>
<dbReference type="Pfam" id="PF00258">
    <property type="entry name" value="Flavodoxin_1"/>
    <property type="match status" value="1"/>
</dbReference>
<evidence type="ECO:0000256" key="7">
    <source>
        <dbReference type="ARBA" id="ARBA00022827"/>
    </source>
</evidence>
<dbReference type="Gene3D" id="3.90.1230.10">
    <property type="entry name" value="Nitric Oxide Synthase, Chain A, domain 3"/>
    <property type="match status" value="1"/>
</dbReference>
<dbReference type="PROSITE" id="PS51384">
    <property type="entry name" value="FAD_FR"/>
    <property type="match status" value="1"/>
</dbReference>
<dbReference type="EMBL" id="CALNXI010000130">
    <property type="protein sequence ID" value="CAH3019917.1"/>
    <property type="molecule type" value="Genomic_DNA"/>
</dbReference>
<dbReference type="SUPFAM" id="SSF63380">
    <property type="entry name" value="Riboflavin synthase domain-like"/>
    <property type="match status" value="1"/>
</dbReference>
<sequence>MAVQEECPFSGQNGEFKMRDHGPKCLKLKNWVDGTEIVDTLHQKVKDPIHCTNGRCTGSIVFPYGGEIPVNRPYGIPRHKEEVKIHAKDFFEQYYSSINLLGGEEHQQRLAEVIETIEKCGTYEMTEKELLFAAKTAWRNTPRCIGRFQWNSLELIDARHITTTQEMFEYLKKHLVYSTNGGNILPLITVFPQRKELNKDFRIWNSIMLCWAGYRQPDGTVIGDPANADFTEFCQSLGWKGKGGRFDILPLVLQANGGPPELFEIPEDIVLQVKIKHPKFPWFEELGLKWFTVPVQTGLLLDAGGLEFTAAPSSAWYLLTEIGARDLGDPHRFNMLEVVAKKMGLDTSRNTSLWKDYAMVELNYAVLHSFQEAGVTTTDHHSATESFMKHMKKEMKVRGGCPSDWVWIVPPMSGSATPVFHQEMLNYTLKPNFEYQPSLWESYGSTEESSKKLSFRTVAKAVLVAVFLMRKVLRKRHKATILFATETGRAEDCARNLAKIMSHAFDVKVLCMNQYEHAHLDKEHLLLVVTSTYGNGESPENGTSFASYLESRRNNNKKTPLTNLKYSVFGLGSRLYIDFCAFGHYVDDHLRELGAQTILPMGEGDELSGQDESFRGWAKDVFKAACDSFGLTNEATSKVVNVSLKNMATDWFPGLYRWAKHRKTQEGDLCSSLSSIYSKTVCPVKVISVTELQSRESSRSTILVSLDIRENSKELTFKPGDHVAIFPANRASLVQDLVDLTHDKPGPNWPIRIEVTREDPSGSRVWEQFHRFPVGCTLREALSRYLDITSVPTPQMLSYLAKLAASAMEKTKLETLSKGGSEYEDWALKKECNIVETLREFSSVRVTADLLLTQLPAMQPRFFSISSSPDVYANEIHVTAVVVEYYKRGGQGPLHQGVCSKWLQELKPGDMVPCYIRRAQSFHLPSDGSVPVILVGNGTGIAPFRAFWQQRMFDMNNKCPPESAITGQRQWGDIRLFFGCRNPRHDDIYRTETEEAMGRKVITEFKTAYSREDQRPKRYVQDPLREDHSIICDLILHSKAHLYVCGSAAMAEDVKKTLQSLIAERLNLSSEEALKFICNLKSSSQYHEDVFSVAQRNKEARQTNGDRYKLFVFVEINLSARQSRRTYGRVSNFISE</sequence>
<gene>
    <name evidence="15" type="ORF">PEVE_00004794</name>
</gene>
<comment type="similarity">
    <text evidence="2 12">Belongs to the NOS family.</text>
</comment>
<evidence type="ECO:0000256" key="11">
    <source>
        <dbReference type="ARBA" id="ARBA00023004"/>
    </source>
</evidence>
<dbReference type="Proteomes" id="UP001159427">
    <property type="component" value="Unassembled WGS sequence"/>
</dbReference>
<dbReference type="InterPro" id="IPR008254">
    <property type="entry name" value="Flavodoxin/NO_synth"/>
</dbReference>
<dbReference type="InterPro" id="IPR039261">
    <property type="entry name" value="FNR_nucleotide-bd"/>
</dbReference>
<dbReference type="InterPro" id="IPR036119">
    <property type="entry name" value="NOS_N_sf"/>
</dbReference>
<evidence type="ECO:0000256" key="2">
    <source>
        <dbReference type="ARBA" id="ARBA00006267"/>
    </source>
</evidence>
<dbReference type="InterPro" id="IPR023173">
    <property type="entry name" value="NADPH_Cyt_P450_Rdtase_alpha"/>
</dbReference>
<evidence type="ECO:0000256" key="1">
    <source>
        <dbReference type="ARBA" id="ARBA00001970"/>
    </source>
</evidence>
<keyword evidence="10 12" id="KW-0560">Oxidoreductase</keyword>